<dbReference type="Proteomes" id="UP000234681">
    <property type="component" value="Chromosome X"/>
</dbReference>
<reference evidence="1 2" key="1">
    <citation type="submission" date="2005-09" db="EMBL/GenBank/DDBJ databases">
        <authorList>
            <person name="Mural R.J."/>
            <person name="Li P.W."/>
            <person name="Adams M.D."/>
            <person name="Amanatides P.G."/>
            <person name="Baden-Tillson H."/>
            <person name="Barnstead M."/>
            <person name="Chin S.H."/>
            <person name="Dew I."/>
            <person name="Evans C.A."/>
            <person name="Ferriera S."/>
            <person name="Flanigan M."/>
            <person name="Fosler C."/>
            <person name="Glodek A."/>
            <person name="Gu Z."/>
            <person name="Holt R.A."/>
            <person name="Jennings D."/>
            <person name="Kraft C.L."/>
            <person name="Lu F."/>
            <person name="Nguyen T."/>
            <person name="Nusskern D.R."/>
            <person name="Pfannkoch C.M."/>
            <person name="Sitter C."/>
            <person name="Sutton G.G."/>
            <person name="Venter J.C."/>
            <person name="Wang Z."/>
            <person name="Woodage T."/>
            <person name="Zheng X.H."/>
            <person name="Zhong F."/>
        </authorList>
    </citation>
    <scope>NUCLEOTIDE SEQUENCE [LARGE SCALE GENOMIC DNA]</scope>
    <source>
        <strain>BN</strain>
        <strain evidence="2">Sprague-Dawley</strain>
    </source>
</reference>
<evidence type="ECO:0000313" key="1">
    <source>
        <dbReference type="EMBL" id="EDL90595.1"/>
    </source>
</evidence>
<gene>
    <name evidence="1" type="primary">RGD1560666_predicted</name>
    <name evidence="1" type="ORF">rCG_49635</name>
</gene>
<evidence type="ECO:0000313" key="2">
    <source>
        <dbReference type="Proteomes" id="UP000234681"/>
    </source>
</evidence>
<protein>
    <submittedName>
        <fullName evidence="1">Similar to KIAA1280 protein (Predicted)</fullName>
    </submittedName>
</protein>
<dbReference type="AlphaFoldDB" id="A6K2D5"/>
<proteinExistence type="predicted"/>
<sequence length="215" mass="25484">MEEALAVRKEWPSRRARGSPFVRSSTIVRSQTFSPGARSQYVCRLYRSDSDSSTLPRKSHFIRNTLERRTLRYKQSCRSSMAELMARTSLDLELDLQASRTRQRQLNEEIGTLRELRQRLEDAQLRGQTDLPHWVLRDERFRSLLKEAERQTRQTKLDYHQEQVAEKMLKKASKEIYQLRGQNHKEPIQVQTFREKIAFFTRPRINIPPLPADDV</sequence>
<name>A6K2D5_RAT</name>
<organism evidence="1 2">
    <name type="scientific">Rattus norvegicus</name>
    <name type="common">Rat</name>
    <dbReference type="NCBI Taxonomy" id="10116"/>
    <lineage>
        <taxon>Eukaryota</taxon>
        <taxon>Metazoa</taxon>
        <taxon>Chordata</taxon>
        <taxon>Craniata</taxon>
        <taxon>Vertebrata</taxon>
        <taxon>Euteleostomi</taxon>
        <taxon>Mammalia</taxon>
        <taxon>Eutheria</taxon>
        <taxon>Euarchontoglires</taxon>
        <taxon>Glires</taxon>
        <taxon>Rodentia</taxon>
        <taxon>Myomorpha</taxon>
        <taxon>Muroidea</taxon>
        <taxon>Muridae</taxon>
        <taxon>Murinae</taxon>
        <taxon>Rattus</taxon>
    </lineage>
</organism>
<accession>A6K2D5</accession>
<dbReference type="EMBL" id="CH474014">
    <property type="protein sequence ID" value="EDL90595.1"/>
    <property type="molecule type" value="Genomic_DNA"/>
</dbReference>